<dbReference type="PANTHER" id="PTHR35462:SF2">
    <property type="entry name" value="TRANSMEMBRANE PROTEIN"/>
    <property type="match status" value="1"/>
</dbReference>
<keyword evidence="1" id="KW-0812">Transmembrane</keyword>
<keyword evidence="3" id="KW-1185">Reference proteome</keyword>
<proteinExistence type="predicted"/>
<feature type="transmembrane region" description="Helical" evidence="1">
    <location>
        <begin position="17"/>
        <end position="35"/>
    </location>
</feature>
<reference evidence="2 3" key="1">
    <citation type="submission" date="2024-01" db="EMBL/GenBank/DDBJ databases">
        <title>The genomes of 5 underutilized Papilionoideae crops provide insights into root nodulation and disease resistanc.</title>
        <authorList>
            <person name="Yuan L."/>
        </authorList>
    </citation>
    <scope>NUCLEOTIDE SEQUENCE [LARGE SCALE GENOMIC DNA]</scope>
    <source>
        <strain evidence="2">ZHUSHIDOU_FW_LH</strain>
        <tissue evidence="2">Leaf</tissue>
    </source>
</reference>
<evidence type="ECO:0000313" key="3">
    <source>
        <dbReference type="Proteomes" id="UP001372338"/>
    </source>
</evidence>
<comment type="caution">
    <text evidence="2">The sequence shown here is derived from an EMBL/GenBank/DDBJ whole genome shotgun (WGS) entry which is preliminary data.</text>
</comment>
<feature type="transmembrane region" description="Helical" evidence="1">
    <location>
        <begin position="81"/>
        <end position="98"/>
    </location>
</feature>
<sequence length="129" mass="14199">MNEMEDDDDPWLGLDKLYHFLFCFSLTLLFHPLLSSLSPFSLLRRHSLLFASLSSLLAGAAKEAADHLGFFHSSAASSRDFLADLLGVLVAASALSSLSRLRIRFRRSSSNSVTTTTPTPHFKTGLELV</sequence>
<protein>
    <submittedName>
        <fullName evidence="2">Uncharacterized protein</fullName>
    </submittedName>
</protein>
<gene>
    <name evidence="2" type="ORF">RIF29_28326</name>
</gene>
<keyword evidence="1" id="KW-0472">Membrane</keyword>
<dbReference type="PANTHER" id="PTHR35462">
    <property type="match status" value="1"/>
</dbReference>
<dbReference type="Proteomes" id="UP001372338">
    <property type="component" value="Unassembled WGS sequence"/>
</dbReference>
<accession>A0AAN9HZL9</accession>
<organism evidence="2 3">
    <name type="scientific">Crotalaria pallida</name>
    <name type="common">Smooth rattlebox</name>
    <name type="synonym">Crotalaria striata</name>
    <dbReference type="NCBI Taxonomy" id="3830"/>
    <lineage>
        <taxon>Eukaryota</taxon>
        <taxon>Viridiplantae</taxon>
        <taxon>Streptophyta</taxon>
        <taxon>Embryophyta</taxon>
        <taxon>Tracheophyta</taxon>
        <taxon>Spermatophyta</taxon>
        <taxon>Magnoliopsida</taxon>
        <taxon>eudicotyledons</taxon>
        <taxon>Gunneridae</taxon>
        <taxon>Pentapetalae</taxon>
        <taxon>rosids</taxon>
        <taxon>fabids</taxon>
        <taxon>Fabales</taxon>
        <taxon>Fabaceae</taxon>
        <taxon>Papilionoideae</taxon>
        <taxon>50 kb inversion clade</taxon>
        <taxon>genistoids sensu lato</taxon>
        <taxon>core genistoids</taxon>
        <taxon>Crotalarieae</taxon>
        <taxon>Crotalaria</taxon>
    </lineage>
</organism>
<evidence type="ECO:0000256" key="1">
    <source>
        <dbReference type="SAM" id="Phobius"/>
    </source>
</evidence>
<name>A0AAN9HZL9_CROPI</name>
<dbReference type="EMBL" id="JAYWIO010000005">
    <property type="protein sequence ID" value="KAK7261998.1"/>
    <property type="molecule type" value="Genomic_DNA"/>
</dbReference>
<dbReference type="AlphaFoldDB" id="A0AAN9HZL9"/>
<feature type="transmembrane region" description="Helical" evidence="1">
    <location>
        <begin position="42"/>
        <end position="61"/>
    </location>
</feature>
<keyword evidence="1" id="KW-1133">Transmembrane helix</keyword>
<evidence type="ECO:0000313" key="2">
    <source>
        <dbReference type="EMBL" id="KAK7261998.1"/>
    </source>
</evidence>